<evidence type="ECO:0000259" key="4">
    <source>
        <dbReference type="PROSITE" id="PS50961"/>
    </source>
</evidence>
<feature type="compositionally biased region" description="Polar residues" evidence="3">
    <location>
        <begin position="432"/>
        <end position="441"/>
    </location>
</feature>
<name>A0A395MJX5_9HYPO</name>
<feature type="compositionally biased region" description="Polar residues" evidence="3">
    <location>
        <begin position="24"/>
        <end position="42"/>
    </location>
</feature>
<dbReference type="SUPFAM" id="SSF46785">
    <property type="entry name" value="Winged helix' DNA-binding domain"/>
    <property type="match status" value="1"/>
</dbReference>
<protein>
    <submittedName>
        <fullName evidence="5">La family</fullName>
    </submittedName>
</protein>
<feature type="compositionally biased region" description="Polar residues" evidence="3">
    <location>
        <begin position="337"/>
        <end position="348"/>
    </location>
</feature>
<feature type="compositionally biased region" description="Basic and acidic residues" evidence="3">
    <location>
        <begin position="103"/>
        <end position="137"/>
    </location>
</feature>
<dbReference type="PANTHER" id="PTHR22792">
    <property type="entry name" value="LUPUS LA PROTEIN-RELATED"/>
    <property type="match status" value="1"/>
</dbReference>
<feature type="region of interest" description="Disordered" evidence="3">
    <location>
        <begin position="752"/>
        <end position="773"/>
    </location>
</feature>
<sequence length="773" mass="83010">MSPSAIIETNDTVAPSMTSYAQAAKGSNTVPASNSATASTDPVASAQDDQASTADTGSAAVAADEKASLPASEHVNSETPENADSPAVASEKQDLESVPGSESDARSESTQSRRTESRREDDGGRTDRPWRRNEKTPRSSSNATRSVDEQDSRKARRGKKGKASEKQAGEQATDKEQETVPEPPKVELSEAPIPSVNVWHKRKEAHQAKSTKPAPTHVEATVNGTSSHKDDKKAEVSPAPHTNGVKSHQRQNSAIRAERNGPRGSRMNEKDGKSEVPPSVDDSAAWPTPETAISTIKEDGKKKAVEKIPEKSDRSDKDSQEDGSSSKPRQKWVNVNFVPTVNFETQLPQMRGSKPRGGARGSRDTTNRAATNGATDKLASTSPATKVNDNKPRDTSNNAASQSASKRASVEIANGQKKTSTNAGSDKAKDPSVQTTETPQASRDRPEGRGDRGRGGYRGRGHHGHSQSQHAISGPGYHGQGANASRAQGYSPPMRQGGHGGVFTPPSQRGRGRNGANNFHRMSAPNGGSRMPVAQPQYPHYDYAMAAPMEATPFPHPQFTQILMPALKAQVEYYFSVENLCKDMFLRGHMDSQGFVNLHFIAAFNRLRQLTEDINLIRHVCEESVELDYGVTDEGLELLRRREGWQTFVLPVESREPMARREPGNVTFRNGPHGYTNGQLNGVPQMPYGTAMYAQDPSVQHFAPHGVDGVAPTGTGQLSATVPDFSPSGTVPLVGPNGETQITSVEALTNGHAENTTPLTNGVHAESSQSTES</sequence>
<evidence type="ECO:0000256" key="3">
    <source>
        <dbReference type="SAM" id="MobiDB-lite"/>
    </source>
</evidence>
<reference evidence="5 6" key="1">
    <citation type="journal article" date="2018" name="PLoS Pathog.">
        <title>Evolution of structural diversity of trichothecenes, a family of toxins produced by plant pathogenic and entomopathogenic fungi.</title>
        <authorList>
            <person name="Proctor R.H."/>
            <person name="McCormick S.P."/>
            <person name="Kim H.S."/>
            <person name="Cardoza R.E."/>
            <person name="Stanley A.M."/>
            <person name="Lindo L."/>
            <person name="Kelly A."/>
            <person name="Brown D.W."/>
            <person name="Lee T."/>
            <person name="Vaughan M.M."/>
            <person name="Alexander N.J."/>
            <person name="Busman M."/>
            <person name="Gutierrez S."/>
        </authorList>
    </citation>
    <scope>NUCLEOTIDE SEQUENCE [LARGE SCALE GENOMIC DNA]</scope>
    <source>
        <strain evidence="5 6">NRRL 13405</strain>
    </source>
</reference>
<feature type="compositionally biased region" description="Basic and acidic residues" evidence="3">
    <location>
        <begin position="162"/>
        <end position="188"/>
    </location>
</feature>
<keyword evidence="1 2" id="KW-0694">RNA-binding</keyword>
<evidence type="ECO:0000256" key="1">
    <source>
        <dbReference type="ARBA" id="ARBA00022884"/>
    </source>
</evidence>
<comment type="caution">
    <text evidence="5">The sequence shown here is derived from an EMBL/GenBank/DDBJ whole genome shotgun (WGS) entry which is preliminary data.</text>
</comment>
<feature type="compositionally biased region" description="Basic and acidic residues" evidence="3">
    <location>
        <begin position="256"/>
        <end position="274"/>
    </location>
</feature>
<dbReference type="GO" id="GO:0045727">
    <property type="term" value="P:positive regulation of translation"/>
    <property type="evidence" value="ECO:0007669"/>
    <property type="project" value="TreeGrafter"/>
</dbReference>
<dbReference type="InterPro" id="IPR006630">
    <property type="entry name" value="La_HTH"/>
</dbReference>
<dbReference type="InterPro" id="IPR036388">
    <property type="entry name" value="WH-like_DNA-bd_sf"/>
</dbReference>
<evidence type="ECO:0000313" key="6">
    <source>
        <dbReference type="Proteomes" id="UP000265631"/>
    </source>
</evidence>
<feature type="compositionally biased region" description="Basic residues" evidence="3">
    <location>
        <begin position="455"/>
        <end position="465"/>
    </location>
</feature>
<evidence type="ECO:0000256" key="2">
    <source>
        <dbReference type="PROSITE-ProRule" id="PRU00332"/>
    </source>
</evidence>
<dbReference type="PROSITE" id="PS50961">
    <property type="entry name" value="HTH_LA"/>
    <property type="match status" value="1"/>
</dbReference>
<dbReference type="InterPro" id="IPR045180">
    <property type="entry name" value="La_dom_prot"/>
</dbReference>
<dbReference type="GO" id="GO:0003723">
    <property type="term" value="F:RNA binding"/>
    <property type="evidence" value="ECO:0007669"/>
    <property type="project" value="UniProtKB-UniRule"/>
</dbReference>
<keyword evidence="6" id="KW-1185">Reference proteome</keyword>
<dbReference type="AlphaFoldDB" id="A0A395MJX5"/>
<accession>A0A395MJX5</accession>
<dbReference type="InterPro" id="IPR036390">
    <property type="entry name" value="WH_DNA-bd_sf"/>
</dbReference>
<dbReference type="EMBL" id="PXXK01000243">
    <property type="protein sequence ID" value="RFN47613.1"/>
    <property type="molecule type" value="Genomic_DNA"/>
</dbReference>
<dbReference type="Proteomes" id="UP000265631">
    <property type="component" value="Unassembled WGS sequence"/>
</dbReference>
<feature type="domain" description="HTH La-type RNA-binding" evidence="4">
    <location>
        <begin position="557"/>
        <end position="648"/>
    </location>
</feature>
<dbReference type="PANTHER" id="PTHR22792:SF132">
    <property type="entry name" value="LA-RELATED PROTEIN 1"/>
    <property type="match status" value="1"/>
</dbReference>
<feature type="compositionally biased region" description="Basic and acidic residues" evidence="3">
    <location>
        <begin position="442"/>
        <end position="454"/>
    </location>
</feature>
<feature type="compositionally biased region" description="Polar residues" evidence="3">
    <location>
        <begin position="395"/>
        <end position="406"/>
    </location>
</feature>
<feature type="region of interest" description="Disordered" evidence="3">
    <location>
        <begin position="24"/>
        <end position="534"/>
    </location>
</feature>
<feature type="compositionally biased region" description="Basic and acidic residues" evidence="3">
    <location>
        <begin position="296"/>
        <end position="320"/>
    </location>
</feature>
<evidence type="ECO:0000313" key="5">
    <source>
        <dbReference type="EMBL" id="RFN47613.1"/>
    </source>
</evidence>
<feature type="compositionally biased region" description="Polar residues" evidence="3">
    <location>
        <begin position="367"/>
        <end position="387"/>
    </location>
</feature>
<gene>
    <name evidence="5" type="ORF">FIE12Z_8153</name>
</gene>
<feature type="compositionally biased region" description="Polar residues" evidence="3">
    <location>
        <begin position="244"/>
        <end position="254"/>
    </location>
</feature>
<dbReference type="GO" id="GO:0010494">
    <property type="term" value="C:cytoplasmic stress granule"/>
    <property type="evidence" value="ECO:0007669"/>
    <property type="project" value="TreeGrafter"/>
</dbReference>
<dbReference type="STRING" id="2594813.A0A395MJX5"/>
<dbReference type="Pfam" id="PF05383">
    <property type="entry name" value="La"/>
    <property type="match status" value="1"/>
</dbReference>
<feature type="compositionally biased region" description="Low complexity" evidence="3">
    <location>
        <begin position="44"/>
        <end position="56"/>
    </location>
</feature>
<proteinExistence type="predicted"/>
<dbReference type="GO" id="GO:0005829">
    <property type="term" value="C:cytosol"/>
    <property type="evidence" value="ECO:0007669"/>
    <property type="project" value="TreeGrafter"/>
</dbReference>
<dbReference type="SMART" id="SM00715">
    <property type="entry name" value="LA"/>
    <property type="match status" value="1"/>
</dbReference>
<dbReference type="CDD" id="cd07323">
    <property type="entry name" value="LAM"/>
    <property type="match status" value="1"/>
</dbReference>
<dbReference type="Gene3D" id="1.10.10.10">
    <property type="entry name" value="Winged helix-like DNA-binding domain superfamily/Winged helix DNA-binding domain"/>
    <property type="match status" value="1"/>
</dbReference>
<organism evidence="5 6">
    <name type="scientific">Fusarium flagelliforme</name>
    <dbReference type="NCBI Taxonomy" id="2675880"/>
    <lineage>
        <taxon>Eukaryota</taxon>
        <taxon>Fungi</taxon>
        <taxon>Dikarya</taxon>
        <taxon>Ascomycota</taxon>
        <taxon>Pezizomycotina</taxon>
        <taxon>Sordariomycetes</taxon>
        <taxon>Hypocreomycetidae</taxon>
        <taxon>Hypocreales</taxon>
        <taxon>Nectriaceae</taxon>
        <taxon>Fusarium</taxon>
        <taxon>Fusarium incarnatum-equiseti species complex</taxon>
    </lineage>
</organism>